<keyword evidence="8" id="KW-1185">Reference proteome</keyword>
<dbReference type="Gene3D" id="1.25.40.390">
    <property type="match status" value="1"/>
</dbReference>
<accession>A0ABQ1ZTH5</accession>
<dbReference type="SUPFAM" id="SSF48452">
    <property type="entry name" value="TPR-like"/>
    <property type="match status" value="1"/>
</dbReference>
<keyword evidence="5" id="KW-0998">Cell outer membrane</keyword>
<comment type="caution">
    <text evidence="7">The sequence shown here is derived from an EMBL/GenBank/DDBJ whole genome shotgun (WGS) entry which is preliminary data.</text>
</comment>
<keyword evidence="3" id="KW-0732">Signal</keyword>
<feature type="domain" description="RagB/SusD" evidence="6">
    <location>
        <begin position="359"/>
        <end position="440"/>
    </location>
</feature>
<evidence type="ECO:0000256" key="1">
    <source>
        <dbReference type="ARBA" id="ARBA00004442"/>
    </source>
</evidence>
<protein>
    <recommendedName>
        <fullName evidence="6">RagB/SusD domain-containing protein</fullName>
    </recommendedName>
</protein>
<sequence length="488" mass="52094">MSPMLTTINFRSQPLLLTGALAALFSVTGCNLTEIEPVLDPNNAIIESVLTNASQAQINALAVGLEASLRLGHANNSSHNRVLGTLGREVTVQAATESRWYYELQGRRGATQLPVIVLDDAAFYNGQYTDFARVGRAARVFRASAAGSPVLDAAQKRGIDGFTRTYEALSKLHLLNLQGENGIRVGLDGVTVDELLKPGKFVGSPEALTNIRQQLDQANTDLAAAGAAFGFPLSGGFAGFNTPATFIRFNRALAARVSLYQGDFAGTLTALNASFYDRAGSLTLGPKMIFSPTTANDVGNPYFQASNALLSSLVSVPDNFVTEAEPGDQRLAKAPRRTTPQVVGAITGTYEAQVFPSQTSPLDIIRNEELILIAAEARVGTNDLAGSLLDINAIRTRAGNLAVLPAASLSGAAAYRDEILAQRRYSLFYEGHYLVDLRRLNKLSAPPVVSPAIGARPAQTLAYSTTPYKLFPNLQRPAAEKAWDIANP</sequence>
<evidence type="ECO:0000256" key="5">
    <source>
        <dbReference type="ARBA" id="ARBA00023237"/>
    </source>
</evidence>
<evidence type="ECO:0000313" key="8">
    <source>
        <dbReference type="Proteomes" id="UP000637774"/>
    </source>
</evidence>
<evidence type="ECO:0000256" key="3">
    <source>
        <dbReference type="ARBA" id="ARBA00022729"/>
    </source>
</evidence>
<evidence type="ECO:0000256" key="4">
    <source>
        <dbReference type="ARBA" id="ARBA00023136"/>
    </source>
</evidence>
<keyword evidence="4" id="KW-0472">Membrane</keyword>
<name>A0ABQ1ZTH5_9BACT</name>
<comment type="similarity">
    <text evidence="2">Belongs to the SusD family.</text>
</comment>
<gene>
    <name evidence="7" type="ORF">GCM10011495_01950</name>
</gene>
<dbReference type="Proteomes" id="UP000637774">
    <property type="component" value="Unassembled WGS sequence"/>
</dbReference>
<comment type="subcellular location">
    <subcellularLocation>
        <location evidence="1">Cell outer membrane</location>
    </subcellularLocation>
</comment>
<evidence type="ECO:0000256" key="2">
    <source>
        <dbReference type="ARBA" id="ARBA00006275"/>
    </source>
</evidence>
<proteinExistence type="inferred from homology"/>
<dbReference type="EMBL" id="BMGY01000001">
    <property type="protein sequence ID" value="GGH78947.1"/>
    <property type="molecule type" value="Genomic_DNA"/>
</dbReference>
<dbReference type="InterPro" id="IPR011990">
    <property type="entry name" value="TPR-like_helical_dom_sf"/>
</dbReference>
<reference evidence="8" key="1">
    <citation type="journal article" date="2019" name="Int. J. Syst. Evol. Microbiol.">
        <title>The Global Catalogue of Microorganisms (GCM) 10K type strain sequencing project: providing services to taxonomists for standard genome sequencing and annotation.</title>
        <authorList>
            <consortium name="The Broad Institute Genomics Platform"/>
            <consortium name="The Broad Institute Genome Sequencing Center for Infectious Disease"/>
            <person name="Wu L."/>
            <person name="Ma J."/>
        </authorList>
    </citation>
    <scope>NUCLEOTIDE SEQUENCE [LARGE SCALE GENOMIC DNA]</scope>
    <source>
        <strain evidence="8">CGMCC 1.14966</strain>
    </source>
</reference>
<evidence type="ECO:0000313" key="7">
    <source>
        <dbReference type="EMBL" id="GGH78947.1"/>
    </source>
</evidence>
<evidence type="ECO:0000259" key="6">
    <source>
        <dbReference type="Pfam" id="PF07980"/>
    </source>
</evidence>
<dbReference type="InterPro" id="IPR012944">
    <property type="entry name" value="SusD_RagB_dom"/>
</dbReference>
<dbReference type="Pfam" id="PF07980">
    <property type="entry name" value="SusD_RagB"/>
    <property type="match status" value="1"/>
</dbReference>
<organism evidence="7 8">
    <name type="scientific">Hymenobacter frigidus</name>
    <dbReference type="NCBI Taxonomy" id="1524095"/>
    <lineage>
        <taxon>Bacteria</taxon>
        <taxon>Pseudomonadati</taxon>
        <taxon>Bacteroidota</taxon>
        <taxon>Cytophagia</taxon>
        <taxon>Cytophagales</taxon>
        <taxon>Hymenobacteraceae</taxon>
        <taxon>Hymenobacter</taxon>
    </lineage>
</organism>